<dbReference type="Pfam" id="PF07807">
    <property type="entry name" value="RED_C"/>
    <property type="match status" value="1"/>
</dbReference>
<proteinExistence type="predicted"/>
<feature type="domain" description="Protein RED C-terminal" evidence="2">
    <location>
        <begin position="130"/>
        <end position="162"/>
    </location>
</feature>
<comment type="caution">
    <text evidence="3">The sequence shown here is derived from an EMBL/GenBank/DDBJ whole genome shotgun (WGS) entry which is preliminary data.</text>
</comment>
<evidence type="ECO:0000256" key="1">
    <source>
        <dbReference type="SAM" id="MobiDB-lite"/>
    </source>
</evidence>
<reference evidence="3 4" key="1">
    <citation type="submission" date="2017-12" db="EMBL/GenBank/DDBJ databases">
        <title>High-resolution comparative analysis of great ape genomes.</title>
        <authorList>
            <person name="Pollen A."/>
            <person name="Hastie A."/>
            <person name="Hormozdiari F."/>
            <person name="Dougherty M."/>
            <person name="Liu R."/>
            <person name="Chaisson M."/>
            <person name="Hoppe E."/>
            <person name="Hill C."/>
            <person name="Pang A."/>
            <person name="Hillier L."/>
            <person name="Baker C."/>
            <person name="Armstrong J."/>
            <person name="Shendure J."/>
            <person name="Paten B."/>
            <person name="Wilson R."/>
            <person name="Chao H."/>
            <person name="Schneider V."/>
            <person name="Ventura M."/>
            <person name="Kronenberg Z."/>
            <person name="Murali S."/>
            <person name="Gordon D."/>
            <person name="Cantsilieris S."/>
            <person name="Munson K."/>
            <person name="Nelson B."/>
            <person name="Raja A."/>
            <person name="Underwood J."/>
            <person name="Diekhans M."/>
            <person name="Fiddes I."/>
            <person name="Haussler D."/>
            <person name="Eichler E."/>
        </authorList>
    </citation>
    <scope>NUCLEOTIDE SEQUENCE [LARGE SCALE GENOMIC DNA]</scope>
    <source>
        <strain evidence="3">Yerkes chimp pedigree #C0471</strain>
    </source>
</reference>
<feature type="compositionally biased region" description="Basic and acidic residues" evidence="1">
    <location>
        <begin position="17"/>
        <end position="83"/>
    </location>
</feature>
<evidence type="ECO:0000259" key="2">
    <source>
        <dbReference type="Pfam" id="PF07807"/>
    </source>
</evidence>
<dbReference type="AlphaFoldDB" id="A0A2J8JIW7"/>
<dbReference type="InterPro" id="IPR012492">
    <property type="entry name" value="RED_C"/>
</dbReference>
<dbReference type="InterPro" id="IPR039896">
    <property type="entry name" value="Red-like"/>
</dbReference>
<protein>
    <submittedName>
        <fullName evidence="3">IK isoform 9</fullName>
    </submittedName>
</protein>
<name>A0A2J8JIW7_PANTR</name>
<sequence length="162" mass="19360">MNIFEDIGDYVPSTTKTPRDKERERYRERERDRERDRDRDRERERERDRERERERDREREEEKKRHSYFEKPKVDDEPMDVDKGPGSTKELIKSINEKFAGSAGWEGTESLKKPEDKKQLGDFFGMSNSYAECYPATMDDMAVDSDEEVDYSKMDQGNKKGP</sequence>
<dbReference type="PANTHER" id="PTHR12765">
    <property type="entry name" value="RED PROTEIN IK FACTOR CYTOKINE IK"/>
    <property type="match status" value="1"/>
</dbReference>
<evidence type="ECO:0000313" key="4">
    <source>
        <dbReference type="Proteomes" id="UP000236370"/>
    </source>
</evidence>
<evidence type="ECO:0000313" key="3">
    <source>
        <dbReference type="EMBL" id="PNI22676.1"/>
    </source>
</evidence>
<dbReference type="Proteomes" id="UP000236370">
    <property type="component" value="Unassembled WGS sequence"/>
</dbReference>
<dbReference type="EMBL" id="NBAG03000455">
    <property type="protein sequence ID" value="PNI22676.1"/>
    <property type="molecule type" value="Genomic_DNA"/>
</dbReference>
<feature type="region of interest" description="Disordered" evidence="1">
    <location>
        <begin position="1"/>
        <end position="88"/>
    </location>
</feature>
<organism evidence="3 4">
    <name type="scientific">Pan troglodytes</name>
    <name type="common">Chimpanzee</name>
    <dbReference type="NCBI Taxonomy" id="9598"/>
    <lineage>
        <taxon>Eukaryota</taxon>
        <taxon>Metazoa</taxon>
        <taxon>Chordata</taxon>
        <taxon>Craniata</taxon>
        <taxon>Vertebrata</taxon>
        <taxon>Euteleostomi</taxon>
        <taxon>Mammalia</taxon>
        <taxon>Eutheria</taxon>
        <taxon>Euarchontoglires</taxon>
        <taxon>Primates</taxon>
        <taxon>Haplorrhini</taxon>
        <taxon>Catarrhini</taxon>
        <taxon>Hominidae</taxon>
        <taxon>Pan</taxon>
    </lineage>
</organism>
<accession>A0A2J8JIW7</accession>
<gene>
    <name evidence="3" type="ORF">CK820_G0047141</name>
</gene>